<evidence type="ECO:0000313" key="3">
    <source>
        <dbReference type="EMBL" id="CAG8466608.1"/>
    </source>
</evidence>
<dbReference type="OrthoDB" id="2411566at2759"/>
<dbReference type="Gene3D" id="1.10.510.10">
    <property type="entry name" value="Transferase(Phosphotransferase) domain 1"/>
    <property type="match status" value="1"/>
</dbReference>
<dbReference type="GO" id="GO:0004672">
    <property type="term" value="F:protein kinase activity"/>
    <property type="evidence" value="ECO:0007669"/>
    <property type="project" value="InterPro"/>
</dbReference>
<dbReference type="InterPro" id="IPR000719">
    <property type="entry name" value="Prot_kinase_dom"/>
</dbReference>
<keyword evidence="1" id="KW-0067">ATP-binding</keyword>
<dbReference type="InterPro" id="IPR001245">
    <property type="entry name" value="Ser-Thr/Tyr_kinase_cat_dom"/>
</dbReference>
<proteinExistence type="predicted"/>
<evidence type="ECO:0000259" key="2">
    <source>
        <dbReference type="PROSITE" id="PS50011"/>
    </source>
</evidence>
<comment type="caution">
    <text evidence="3">The sequence shown here is derived from an EMBL/GenBank/DDBJ whole genome shotgun (WGS) entry which is preliminary data.</text>
</comment>
<dbReference type="PROSITE" id="PS50011">
    <property type="entry name" value="PROTEIN_KINASE_DOM"/>
    <property type="match status" value="1"/>
</dbReference>
<dbReference type="PROSITE" id="PS00107">
    <property type="entry name" value="PROTEIN_KINASE_ATP"/>
    <property type="match status" value="1"/>
</dbReference>
<dbReference type="Pfam" id="PF07714">
    <property type="entry name" value="PK_Tyr_Ser-Thr"/>
    <property type="match status" value="1"/>
</dbReference>
<keyword evidence="1" id="KW-0547">Nucleotide-binding</keyword>
<evidence type="ECO:0000256" key="1">
    <source>
        <dbReference type="PROSITE-ProRule" id="PRU10141"/>
    </source>
</evidence>
<dbReference type="AlphaFoldDB" id="A0A9N8W096"/>
<dbReference type="GO" id="GO:0005524">
    <property type="term" value="F:ATP binding"/>
    <property type="evidence" value="ECO:0007669"/>
    <property type="project" value="UniProtKB-UniRule"/>
</dbReference>
<evidence type="ECO:0000313" key="4">
    <source>
        <dbReference type="Proteomes" id="UP000789706"/>
    </source>
</evidence>
<dbReference type="SUPFAM" id="SSF56112">
    <property type="entry name" value="Protein kinase-like (PK-like)"/>
    <property type="match status" value="1"/>
</dbReference>
<dbReference type="InterPro" id="IPR011009">
    <property type="entry name" value="Kinase-like_dom_sf"/>
</dbReference>
<reference evidence="3" key="1">
    <citation type="submission" date="2021-06" db="EMBL/GenBank/DDBJ databases">
        <authorList>
            <person name="Kallberg Y."/>
            <person name="Tangrot J."/>
            <person name="Rosling A."/>
        </authorList>
    </citation>
    <scope>NUCLEOTIDE SEQUENCE</scope>
    <source>
        <strain evidence="3">AZ414A</strain>
    </source>
</reference>
<sequence>MNNGYILDPRIITLVEGFPLVSRLEWAPFENFTNVKYIGKGRFSEIYKATWESRQKEVALKILNNSQDDEKFLRESYVILLTTITLLPGE</sequence>
<organism evidence="3 4">
    <name type="scientific">Diversispora eburnea</name>
    <dbReference type="NCBI Taxonomy" id="1213867"/>
    <lineage>
        <taxon>Eukaryota</taxon>
        <taxon>Fungi</taxon>
        <taxon>Fungi incertae sedis</taxon>
        <taxon>Mucoromycota</taxon>
        <taxon>Glomeromycotina</taxon>
        <taxon>Glomeromycetes</taxon>
        <taxon>Diversisporales</taxon>
        <taxon>Diversisporaceae</taxon>
        <taxon>Diversispora</taxon>
    </lineage>
</organism>
<gene>
    <name evidence="3" type="ORF">DEBURN_LOCUS2949</name>
</gene>
<protein>
    <submittedName>
        <fullName evidence="3">2090_t:CDS:1</fullName>
    </submittedName>
</protein>
<accession>A0A9N8W096</accession>
<dbReference type="EMBL" id="CAJVPK010000173">
    <property type="protein sequence ID" value="CAG8466608.1"/>
    <property type="molecule type" value="Genomic_DNA"/>
</dbReference>
<feature type="domain" description="Protein kinase" evidence="2">
    <location>
        <begin position="32"/>
        <end position="90"/>
    </location>
</feature>
<dbReference type="Proteomes" id="UP000789706">
    <property type="component" value="Unassembled WGS sequence"/>
</dbReference>
<keyword evidence="4" id="KW-1185">Reference proteome</keyword>
<dbReference type="InterPro" id="IPR017441">
    <property type="entry name" value="Protein_kinase_ATP_BS"/>
</dbReference>
<feature type="binding site" evidence="1">
    <location>
        <position position="61"/>
    </location>
    <ligand>
        <name>ATP</name>
        <dbReference type="ChEBI" id="CHEBI:30616"/>
    </ligand>
</feature>
<name>A0A9N8W096_9GLOM</name>